<keyword evidence="3" id="KW-1185">Reference proteome</keyword>
<gene>
    <name evidence="2" type="ORF">C8Q69DRAFT_516298</name>
</gene>
<feature type="region of interest" description="Disordered" evidence="1">
    <location>
        <begin position="856"/>
        <end position="942"/>
    </location>
</feature>
<dbReference type="VEuPathDB" id="FungiDB:C8Q69DRAFT_516298"/>
<dbReference type="Proteomes" id="UP000283841">
    <property type="component" value="Unassembled WGS sequence"/>
</dbReference>
<feature type="region of interest" description="Disordered" evidence="1">
    <location>
        <begin position="356"/>
        <end position="380"/>
    </location>
</feature>
<evidence type="ECO:0000256" key="1">
    <source>
        <dbReference type="SAM" id="MobiDB-lite"/>
    </source>
</evidence>
<feature type="compositionally biased region" description="Polar residues" evidence="1">
    <location>
        <begin position="856"/>
        <end position="880"/>
    </location>
</feature>
<name>A0A443I037_BYSSP</name>
<feature type="compositionally biased region" description="Polar residues" evidence="1">
    <location>
        <begin position="22"/>
        <end position="31"/>
    </location>
</feature>
<proteinExistence type="predicted"/>
<organism evidence="2 3">
    <name type="scientific">Byssochlamys spectabilis</name>
    <name type="common">Paecilomyces variotii</name>
    <dbReference type="NCBI Taxonomy" id="264951"/>
    <lineage>
        <taxon>Eukaryota</taxon>
        <taxon>Fungi</taxon>
        <taxon>Dikarya</taxon>
        <taxon>Ascomycota</taxon>
        <taxon>Pezizomycotina</taxon>
        <taxon>Eurotiomycetes</taxon>
        <taxon>Eurotiomycetidae</taxon>
        <taxon>Eurotiales</taxon>
        <taxon>Thermoascaceae</taxon>
        <taxon>Paecilomyces</taxon>
    </lineage>
</organism>
<protein>
    <submittedName>
        <fullName evidence="2">Uncharacterized protein</fullName>
    </submittedName>
</protein>
<feature type="region of interest" description="Disordered" evidence="1">
    <location>
        <begin position="653"/>
        <end position="689"/>
    </location>
</feature>
<feature type="region of interest" description="Disordered" evidence="1">
    <location>
        <begin position="178"/>
        <end position="305"/>
    </location>
</feature>
<feature type="region of interest" description="Disordered" evidence="1">
    <location>
        <begin position="1"/>
        <end position="36"/>
    </location>
</feature>
<feature type="compositionally biased region" description="Basic residues" evidence="1">
    <location>
        <begin position="1"/>
        <end position="10"/>
    </location>
</feature>
<feature type="region of interest" description="Disordered" evidence="1">
    <location>
        <begin position="443"/>
        <end position="463"/>
    </location>
</feature>
<dbReference type="RefSeq" id="XP_028487071.1">
    <property type="nucleotide sequence ID" value="XM_028633383.1"/>
</dbReference>
<dbReference type="EMBL" id="RCNU01000002">
    <property type="protein sequence ID" value="RWQ97426.1"/>
    <property type="molecule type" value="Genomic_DNA"/>
</dbReference>
<feature type="compositionally biased region" description="Polar residues" evidence="1">
    <location>
        <begin position="251"/>
        <end position="263"/>
    </location>
</feature>
<evidence type="ECO:0000313" key="2">
    <source>
        <dbReference type="EMBL" id="RWQ97426.1"/>
    </source>
</evidence>
<evidence type="ECO:0000313" key="3">
    <source>
        <dbReference type="Proteomes" id="UP000283841"/>
    </source>
</evidence>
<dbReference type="GeneID" id="39602660"/>
<feature type="compositionally biased region" description="Basic and acidic residues" evidence="1">
    <location>
        <begin position="927"/>
        <end position="942"/>
    </location>
</feature>
<feature type="region of interest" description="Disordered" evidence="1">
    <location>
        <begin position="600"/>
        <end position="623"/>
    </location>
</feature>
<feature type="compositionally biased region" description="Polar residues" evidence="1">
    <location>
        <begin position="913"/>
        <end position="926"/>
    </location>
</feature>
<feature type="compositionally biased region" description="Basic and acidic residues" evidence="1">
    <location>
        <begin position="193"/>
        <end position="205"/>
    </location>
</feature>
<feature type="compositionally biased region" description="Polar residues" evidence="1">
    <location>
        <begin position="276"/>
        <end position="288"/>
    </location>
</feature>
<comment type="caution">
    <text evidence="2">The sequence shown here is derived from an EMBL/GenBank/DDBJ whole genome shotgun (WGS) entry which is preliminary data.</text>
</comment>
<feature type="compositionally biased region" description="Basic and acidic residues" evidence="1">
    <location>
        <begin position="264"/>
        <end position="275"/>
    </location>
</feature>
<sequence>MGLLCRRAKRTKSDNSEPPPEGSNSARQTAEQNDETEVLLIEDEGESLQLQRVLRPALSSDDGDTASITPLHGPSLATQKTKASVKAKRLEQRRRHLENIPGRLRRRLSREPRCPGSPSNTPQIRKHRDRSRLLSANGGTARHPSVLDHALGSGLVNENEYDSDAQCISTPKGSIQAVQLSSTKSSSKSPGSLHHEREFTIREESEQSGSAAEPRDISQTDNGDPQIGGRNGSVEHVRHSPLVCNGHPSAKQPSTASSVNEANGRQRTEVTRSEPSRSLSHDNTGPSSHEQDILVQRSSSSSDHCHVIQHKDSMSLMRARGLSTNKAPYDRAQSNDSSCTGDDALSAEIMKIQISETPVYPRSRTDTPSSFDGNKPPLSHFYRSQTHLRSLSEPDCIRLHEMNISKRLASVSADYPTSSGDQLPFPDHSIFYNSLRQQTILSGNASTSETPRLSPSNNQRGRNVSSFYMSQTSSVPSNYGNSIDQLRLEVPAPSYSKDVIVLSKRHGRARGASRYSALPSDLFSPKGDSRTLPSNGLLSAVDDTVPQTTGTQSKFKEQFEPASPNTNSAAIGTEETVSRRVSVGWMSGGRRLGFGYAFVPSEGTEGSKPQISDTSVDDGPALPPDQLRLESRIHDHSKGASSDKAFLTPNLALPDAGMAGRPSYNDNCTESGEIRELSGRRSRQHSSLRAKTEHLWAKLPSHSRTERCGSATYSDGVIVRDFSSRPSPDYVMRKELGMEKRAAGAGKSRKFIRKWTRLYRPKSFEARRYRAGFTTEAAKYRQPKFPELQIPRGTSVVPYKEQLGDYTEEVRQCEWWMKQKTERILMTGSSDSAPMQTLSTCPQQILMENERFLTETHSTPQPGNTGKENLNQQSPSTAQEWSRLYEDCVNIPADEIEQEQQPPISARDEGTRRSTSARGHLSNSGSDIRRTQVVEEAHSQDE</sequence>
<dbReference type="AlphaFoldDB" id="A0A443I037"/>
<feature type="region of interest" description="Disordered" evidence="1">
    <location>
        <begin position="103"/>
        <end position="129"/>
    </location>
</feature>
<reference evidence="2 3" key="1">
    <citation type="journal article" date="2018" name="Front. Microbiol.">
        <title>Genomic and genetic insights into a cosmopolitan fungus, Paecilomyces variotii (Eurotiales).</title>
        <authorList>
            <person name="Urquhart A.S."/>
            <person name="Mondo S.J."/>
            <person name="Makela M.R."/>
            <person name="Hane J.K."/>
            <person name="Wiebenga A."/>
            <person name="He G."/>
            <person name="Mihaltcheva S."/>
            <person name="Pangilinan J."/>
            <person name="Lipzen A."/>
            <person name="Barry K."/>
            <person name="de Vries R.P."/>
            <person name="Grigoriev I.V."/>
            <person name="Idnurm A."/>
        </authorList>
    </citation>
    <scope>NUCLEOTIDE SEQUENCE [LARGE SCALE GENOMIC DNA]</scope>
    <source>
        <strain evidence="2 3">CBS 101075</strain>
    </source>
</reference>
<accession>A0A443I037</accession>
<feature type="region of interest" description="Disordered" evidence="1">
    <location>
        <begin position="55"/>
        <end position="88"/>
    </location>
</feature>